<evidence type="ECO:0000313" key="2">
    <source>
        <dbReference type="Proteomes" id="UP001190700"/>
    </source>
</evidence>
<dbReference type="Proteomes" id="UP001190700">
    <property type="component" value="Unassembled WGS sequence"/>
</dbReference>
<name>A0AAE0GDB3_9CHLO</name>
<gene>
    <name evidence="1" type="ORF">CYMTET_15775</name>
</gene>
<dbReference type="AlphaFoldDB" id="A0AAE0GDB3"/>
<accession>A0AAE0GDB3</accession>
<organism evidence="1 2">
    <name type="scientific">Cymbomonas tetramitiformis</name>
    <dbReference type="NCBI Taxonomy" id="36881"/>
    <lineage>
        <taxon>Eukaryota</taxon>
        <taxon>Viridiplantae</taxon>
        <taxon>Chlorophyta</taxon>
        <taxon>Pyramimonadophyceae</taxon>
        <taxon>Pyramimonadales</taxon>
        <taxon>Pyramimonadaceae</taxon>
        <taxon>Cymbomonas</taxon>
    </lineage>
</organism>
<comment type="caution">
    <text evidence="1">The sequence shown here is derived from an EMBL/GenBank/DDBJ whole genome shotgun (WGS) entry which is preliminary data.</text>
</comment>
<reference evidence="1 2" key="1">
    <citation type="journal article" date="2015" name="Genome Biol. Evol.">
        <title>Comparative Genomics of a Bacterivorous Green Alga Reveals Evolutionary Causalities and Consequences of Phago-Mixotrophic Mode of Nutrition.</title>
        <authorList>
            <person name="Burns J.A."/>
            <person name="Paasch A."/>
            <person name="Narechania A."/>
            <person name="Kim E."/>
        </authorList>
    </citation>
    <scope>NUCLEOTIDE SEQUENCE [LARGE SCALE GENOMIC DNA]</scope>
    <source>
        <strain evidence="1 2">PLY_AMNH</strain>
    </source>
</reference>
<keyword evidence="2" id="KW-1185">Reference proteome</keyword>
<evidence type="ECO:0000313" key="1">
    <source>
        <dbReference type="EMBL" id="KAK3276130.1"/>
    </source>
</evidence>
<protein>
    <submittedName>
        <fullName evidence="1">Uncharacterized protein</fullName>
    </submittedName>
</protein>
<proteinExistence type="predicted"/>
<sequence>MSAFENSNDRKALQGIVPGRLLHPGRPQDGGSRICSDLLRELETAPSSELQQVQAGENDVAQTTGGRCMCTQVPSGPRREALAALPSDLQELEAAATLATVVQGEELQYFCRVRDLDSRRVRGRDLSGVMARHLDVDLRKGLPEAFRKRLLGVAGPSEAEENFQRQLSCPFRKDVHRVFLNIRARESANARSPPPPDIGDLLRDPELPASLRDWIASSC</sequence>
<dbReference type="EMBL" id="LGRX02006754">
    <property type="protein sequence ID" value="KAK3276130.1"/>
    <property type="molecule type" value="Genomic_DNA"/>
</dbReference>